<dbReference type="EMBL" id="JARJLG010000060">
    <property type="protein sequence ID" value="KAJ7756876.1"/>
    <property type="molecule type" value="Genomic_DNA"/>
</dbReference>
<keyword evidence="2" id="KW-1185">Reference proteome</keyword>
<evidence type="ECO:0000313" key="1">
    <source>
        <dbReference type="EMBL" id="KAJ7756876.1"/>
    </source>
</evidence>
<proteinExistence type="predicted"/>
<comment type="caution">
    <text evidence="1">The sequence shown here is derived from an EMBL/GenBank/DDBJ whole genome shotgun (WGS) entry which is preliminary data.</text>
</comment>
<accession>A0AAD7NE62</accession>
<protein>
    <submittedName>
        <fullName evidence="1">Uncharacterized protein</fullName>
    </submittedName>
</protein>
<sequence length="71" mass="7721">MAKGIHAIFFGFSAVCCSDYLTQTRFARWNFGGAFSSQSHCSVTIPVRVRSVRPTIGRIVINVDANTVGVV</sequence>
<evidence type="ECO:0000313" key="2">
    <source>
        <dbReference type="Proteomes" id="UP001215280"/>
    </source>
</evidence>
<name>A0AAD7NE62_9AGAR</name>
<reference evidence="1" key="1">
    <citation type="submission" date="2023-03" db="EMBL/GenBank/DDBJ databases">
        <title>Massive genome expansion in bonnet fungi (Mycena s.s.) driven by repeated elements and novel gene families across ecological guilds.</title>
        <authorList>
            <consortium name="Lawrence Berkeley National Laboratory"/>
            <person name="Harder C.B."/>
            <person name="Miyauchi S."/>
            <person name="Viragh M."/>
            <person name="Kuo A."/>
            <person name="Thoen E."/>
            <person name="Andreopoulos B."/>
            <person name="Lu D."/>
            <person name="Skrede I."/>
            <person name="Drula E."/>
            <person name="Henrissat B."/>
            <person name="Morin E."/>
            <person name="Kohler A."/>
            <person name="Barry K."/>
            <person name="LaButti K."/>
            <person name="Morin E."/>
            <person name="Salamov A."/>
            <person name="Lipzen A."/>
            <person name="Mereny Z."/>
            <person name="Hegedus B."/>
            <person name="Baldrian P."/>
            <person name="Stursova M."/>
            <person name="Weitz H."/>
            <person name="Taylor A."/>
            <person name="Grigoriev I.V."/>
            <person name="Nagy L.G."/>
            <person name="Martin F."/>
            <person name="Kauserud H."/>
        </authorList>
    </citation>
    <scope>NUCLEOTIDE SEQUENCE</scope>
    <source>
        <strain evidence="1">CBHHK188m</strain>
    </source>
</reference>
<dbReference type="Proteomes" id="UP001215280">
    <property type="component" value="Unassembled WGS sequence"/>
</dbReference>
<dbReference type="AlphaFoldDB" id="A0AAD7NE62"/>
<gene>
    <name evidence="1" type="ORF">DFH07DRAFT_820308</name>
</gene>
<organism evidence="1 2">
    <name type="scientific">Mycena maculata</name>
    <dbReference type="NCBI Taxonomy" id="230809"/>
    <lineage>
        <taxon>Eukaryota</taxon>
        <taxon>Fungi</taxon>
        <taxon>Dikarya</taxon>
        <taxon>Basidiomycota</taxon>
        <taxon>Agaricomycotina</taxon>
        <taxon>Agaricomycetes</taxon>
        <taxon>Agaricomycetidae</taxon>
        <taxon>Agaricales</taxon>
        <taxon>Marasmiineae</taxon>
        <taxon>Mycenaceae</taxon>
        <taxon>Mycena</taxon>
    </lineage>
</organism>